<reference evidence="2 3" key="2">
    <citation type="submission" date="2018-06" db="EMBL/GenBank/DDBJ databases">
        <title>Metagenomic assembly of (sub)arctic Cyanobacteria and their associated microbiome from non-axenic cultures.</title>
        <authorList>
            <person name="Baurain D."/>
        </authorList>
    </citation>
    <scope>NUCLEOTIDE SEQUENCE [LARGE SCALE GENOMIC DNA]</scope>
    <source>
        <strain evidence="2">ULC066bin1</strain>
    </source>
</reference>
<evidence type="ECO:0000313" key="2">
    <source>
        <dbReference type="EMBL" id="PZO38648.1"/>
    </source>
</evidence>
<proteinExistence type="predicted"/>
<sequence length="403" mass="45034">MVLEEIDQSLADWKIKLELISQNLIDMCGLLTYQRLSGAAGFSPVKLTGISKTQVEPALEALNELFQHFDMLTQTIDKAKKLRASMPRFLGSERNAQEILQILNSKSIHLPTISTPLSQRELLSAAETTNTVSPLQLLVAMTKTFQVAKVAILNVDCVWNDLEPQLDRAESEIADLQRQSASLGLSNSKELELAPQAIASFRDRIESDPLGTNASFNEIEQLIAKIRAEIDRFVQVQEKLKQGFTNARALLKQLIDLNQQAIASLAESQEKISDCDTYLRTPLALEQIEAVGQWLQRLETKFKEGSIGSLLIGLDNCTTKIKEYIAIETQTVNANRLPIQTRQELRGRLDALKAKALAKGFAENIQLAQLAEQAKQLLYTRPTSLKQAEETVKQYETILNSKF</sequence>
<protein>
    <submittedName>
        <fullName evidence="2">Uncharacterized protein</fullName>
    </submittedName>
</protein>
<evidence type="ECO:0000313" key="3">
    <source>
        <dbReference type="Proteomes" id="UP000249467"/>
    </source>
</evidence>
<dbReference type="AlphaFoldDB" id="A0A2W4Y5Y0"/>
<organism evidence="2 3">
    <name type="scientific">Pseudanabaena frigida</name>
    <dbReference type="NCBI Taxonomy" id="945775"/>
    <lineage>
        <taxon>Bacteria</taxon>
        <taxon>Bacillati</taxon>
        <taxon>Cyanobacteriota</taxon>
        <taxon>Cyanophyceae</taxon>
        <taxon>Pseudanabaenales</taxon>
        <taxon>Pseudanabaenaceae</taxon>
        <taxon>Pseudanabaena</taxon>
    </lineage>
</organism>
<accession>A0A2W4Y5Y0</accession>
<dbReference type="EMBL" id="QBML01000022">
    <property type="protein sequence ID" value="PZO38648.1"/>
    <property type="molecule type" value="Genomic_DNA"/>
</dbReference>
<reference evidence="2 3" key="1">
    <citation type="submission" date="2018-04" db="EMBL/GenBank/DDBJ databases">
        <authorList>
            <person name="Go L.Y."/>
            <person name="Mitchell J.A."/>
        </authorList>
    </citation>
    <scope>NUCLEOTIDE SEQUENCE [LARGE SCALE GENOMIC DNA]</scope>
    <source>
        <strain evidence="2">ULC066bin1</strain>
    </source>
</reference>
<gene>
    <name evidence="2" type="ORF">DCF19_15715</name>
</gene>
<evidence type="ECO:0000256" key="1">
    <source>
        <dbReference type="SAM" id="Coils"/>
    </source>
</evidence>
<comment type="caution">
    <text evidence="2">The sequence shown here is derived from an EMBL/GenBank/DDBJ whole genome shotgun (WGS) entry which is preliminary data.</text>
</comment>
<feature type="coiled-coil region" evidence="1">
    <location>
        <begin position="159"/>
        <end position="186"/>
    </location>
</feature>
<keyword evidence="1" id="KW-0175">Coiled coil</keyword>
<name>A0A2W4Y5Y0_9CYAN</name>
<dbReference type="Proteomes" id="UP000249467">
    <property type="component" value="Unassembled WGS sequence"/>
</dbReference>